<sequence>MVKIPALELNGRNWKIYRAKLIEAAATHIAEPLGVLAGWEEDDGSDDWEGTDATAKFLIYPTLPLELLHPIRKLDTAHEMFVYLAHRFHDYDPIERDAKTNTKTCANDEVSNGQSGSANERTAEVYQTDERAGIAAEDSESLQTSRDESVTNGDENVTYRAETMQKQPKPFVGTCYRCGEVGHRAHDCRKSADLPEHSVNKTRKTIPTVADIDLEKAALGREPAERACRVDEGDEMDANVNRTALLGGEPAETVCGVDEGDGTEREPPMQLQQTKLYCKENRQRSGNANGNIPGAHKLPLVGEWIVCASGKVSRERSASVDEAEAVTQTLAECCQQLAGADGDAGQKAEPTDTMNVPEALVTMSVESENPDSSDVPRVEESHGDADVSRGQEDIPSMSNRAEMAGMSCGDEAGTYLGARDAKRGVRETDGIGSQSDASNEHGDAPSIKTNLTKPTNEMANVRLPRKREKPPDIPIGTTRGHPDKPDSCGNHADASSARTDSHRAGNGTEMAEIEAGNVRTRRTEEKPRNSPCTLENESSKSSIRWRKVSAEDTTMYLPWNAPVKVPSRTFAFGQLESGETAIAPSLEGKIASDGDDSRNGDGGNDGGDGNMDGTASSGDVDSKRVEAALLAGDSQYMRQSRRNRTGNSPGSSWPPIRHPNCPNGLARCQRWHRRLKVKAKNISQAQNGQTTYRMHASTAQLCGNPLRCCWEVHGPKRQRDRTKIEPTKVKIERLNDKMPQEDERTYHGRARAAQPCVNAPRRRYGVHRPRRQCGRIKTVPENVNPAQEVEKTYWVRASVAQPCGNALKRCWEVHRPKRRCGRIKIASRNVNQTRNGRRTYLGRVNAIQSTRRPKKGIKRFNKLTFGFRMLGEYWRKVEDYG</sequence>
<dbReference type="AlphaFoldDB" id="A0A0C2Z979"/>
<feature type="region of interest" description="Disordered" evidence="3">
    <location>
        <begin position="365"/>
        <end position="394"/>
    </location>
</feature>
<dbReference type="Gene3D" id="4.10.60.10">
    <property type="entry name" value="Zinc finger, CCHC-type"/>
    <property type="match status" value="1"/>
</dbReference>
<feature type="compositionally biased region" description="Gly residues" evidence="3">
    <location>
        <begin position="600"/>
        <end position="610"/>
    </location>
</feature>
<evidence type="ECO:0000259" key="4">
    <source>
        <dbReference type="PROSITE" id="PS50158"/>
    </source>
</evidence>
<dbReference type="EMBL" id="KN822085">
    <property type="protein sequence ID" value="KIM58468.1"/>
    <property type="molecule type" value="Genomic_DNA"/>
</dbReference>
<keyword evidence="2" id="KW-0863">Zinc-finger</keyword>
<organism evidence="5 6">
    <name type="scientific">Scleroderma citrinum Foug A</name>
    <dbReference type="NCBI Taxonomy" id="1036808"/>
    <lineage>
        <taxon>Eukaryota</taxon>
        <taxon>Fungi</taxon>
        <taxon>Dikarya</taxon>
        <taxon>Basidiomycota</taxon>
        <taxon>Agaricomycotina</taxon>
        <taxon>Agaricomycetes</taxon>
        <taxon>Agaricomycetidae</taxon>
        <taxon>Boletales</taxon>
        <taxon>Sclerodermatineae</taxon>
        <taxon>Sclerodermataceae</taxon>
        <taxon>Scleroderma</taxon>
    </lineage>
</organism>
<keyword evidence="2" id="KW-0479">Metal-binding</keyword>
<feature type="compositionally biased region" description="Polar residues" evidence="3">
    <location>
        <begin position="103"/>
        <end position="120"/>
    </location>
</feature>
<dbReference type="GO" id="GO:0008270">
    <property type="term" value="F:zinc ion binding"/>
    <property type="evidence" value="ECO:0007669"/>
    <property type="project" value="UniProtKB-KW"/>
</dbReference>
<reference evidence="5 6" key="1">
    <citation type="submission" date="2014-04" db="EMBL/GenBank/DDBJ databases">
        <authorList>
            <consortium name="DOE Joint Genome Institute"/>
            <person name="Kuo A."/>
            <person name="Kohler A."/>
            <person name="Nagy L.G."/>
            <person name="Floudas D."/>
            <person name="Copeland A."/>
            <person name="Barry K.W."/>
            <person name="Cichocki N."/>
            <person name="Veneault-Fourrey C."/>
            <person name="LaButti K."/>
            <person name="Lindquist E.A."/>
            <person name="Lipzen A."/>
            <person name="Lundell T."/>
            <person name="Morin E."/>
            <person name="Murat C."/>
            <person name="Sun H."/>
            <person name="Tunlid A."/>
            <person name="Henrissat B."/>
            <person name="Grigoriev I.V."/>
            <person name="Hibbett D.S."/>
            <person name="Martin F."/>
            <person name="Nordberg H.P."/>
            <person name="Cantor M.N."/>
            <person name="Hua S.X."/>
        </authorList>
    </citation>
    <scope>NUCLEOTIDE SEQUENCE [LARGE SCALE GENOMIC DNA]</scope>
    <source>
        <strain evidence="5 6">Foug A</strain>
    </source>
</reference>
<keyword evidence="2" id="KW-0862">Zinc</keyword>
<evidence type="ECO:0000313" key="5">
    <source>
        <dbReference type="EMBL" id="KIM58468.1"/>
    </source>
</evidence>
<feature type="domain" description="CCHC-type" evidence="4">
    <location>
        <begin position="175"/>
        <end position="190"/>
    </location>
</feature>
<gene>
    <name evidence="5" type="ORF">SCLCIDRAFT_28013</name>
</gene>
<dbReference type="Pfam" id="PF00098">
    <property type="entry name" value="zf-CCHC"/>
    <property type="match status" value="1"/>
</dbReference>
<feature type="region of interest" description="Disordered" evidence="3">
    <location>
        <begin position="583"/>
        <end position="661"/>
    </location>
</feature>
<dbReference type="OrthoDB" id="2691962at2759"/>
<dbReference type="SUPFAM" id="SSF57756">
    <property type="entry name" value="Retrovirus zinc finger-like domains"/>
    <property type="match status" value="1"/>
</dbReference>
<dbReference type="InterPro" id="IPR036875">
    <property type="entry name" value="Znf_CCHC_sf"/>
</dbReference>
<feature type="region of interest" description="Disordered" evidence="3">
    <location>
        <begin position="424"/>
        <end position="543"/>
    </location>
</feature>
<dbReference type="Proteomes" id="UP000053989">
    <property type="component" value="Unassembled WGS sequence"/>
</dbReference>
<dbReference type="GO" id="GO:0006397">
    <property type="term" value="P:mRNA processing"/>
    <property type="evidence" value="ECO:0007669"/>
    <property type="project" value="UniProtKB-KW"/>
</dbReference>
<feature type="compositionally biased region" description="Basic and acidic residues" evidence="3">
    <location>
        <begin position="374"/>
        <end position="392"/>
    </location>
</feature>
<reference evidence="6" key="2">
    <citation type="submission" date="2015-01" db="EMBL/GenBank/DDBJ databases">
        <title>Evolutionary Origins and Diversification of the Mycorrhizal Mutualists.</title>
        <authorList>
            <consortium name="DOE Joint Genome Institute"/>
            <consortium name="Mycorrhizal Genomics Consortium"/>
            <person name="Kohler A."/>
            <person name="Kuo A."/>
            <person name="Nagy L.G."/>
            <person name="Floudas D."/>
            <person name="Copeland A."/>
            <person name="Barry K.W."/>
            <person name="Cichocki N."/>
            <person name="Veneault-Fourrey C."/>
            <person name="LaButti K."/>
            <person name="Lindquist E.A."/>
            <person name="Lipzen A."/>
            <person name="Lundell T."/>
            <person name="Morin E."/>
            <person name="Murat C."/>
            <person name="Riley R."/>
            <person name="Ohm R."/>
            <person name="Sun H."/>
            <person name="Tunlid A."/>
            <person name="Henrissat B."/>
            <person name="Grigoriev I.V."/>
            <person name="Hibbett D.S."/>
            <person name="Martin F."/>
        </authorList>
    </citation>
    <scope>NUCLEOTIDE SEQUENCE [LARGE SCALE GENOMIC DNA]</scope>
    <source>
        <strain evidence="6">Foug A</strain>
    </source>
</reference>
<dbReference type="InterPro" id="IPR001878">
    <property type="entry name" value="Znf_CCHC"/>
</dbReference>
<feature type="compositionally biased region" description="Basic and acidic residues" evidence="3">
    <location>
        <begin position="590"/>
        <end position="599"/>
    </location>
</feature>
<evidence type="ECO:0000313" key="6">
    <source>
        <dbReference type="Proteomes" id="UP000053989"/>
    </source>
</evidence>
<feature type="compositionally biased region" description="Polar residues" evidence="3">
    <location>
        <begin position="447"/>
        <end position="458"/>
    </location>
</feature>
<dbReference type="SMART" id="SM00343">
    <property type="entry name" value="ZnF_C2HC"/>
    <property type="match status" value="1"/>
</dbReference>
<name>A0A0C2Z979_9AGAM</name>
<keyword evidence="1" id="KW-0507">mRNA processing</keyword>
<evidence type="ECO:0000256" key="2">
    <source>
        <dbReference type="PROSITE-ProRule" id="PRU00047"/>
    </source>
</evidence>
<feature type="compositionally biased region" description="Polar residues" evidence="3">
    <location>
        <begin position="530"/>
        <end position="542"/>
    </location>
</feature>
<dbReference type="PROSITE" id="PS50158">
    <property type="entry name" value="ZF_CCHC"/>
    <property type="match status" value="1"/>
</dbReference>
<dbReference type="HOGENOM" id="CLU_018595_0_0_1"/>
<evidence type="ECO:0000256" key="3">
    <source>
        <dbReference type="SAM" id="MobiDB-lite"/>
    </source>
</evidence>
<dbReference type="InParanoid" id="A0A0C2Z979"/>
<proteinExistence type="predicted"/>
<feature type="region of interest" description="Disordered" evidence="3">
    <location>
        <begin position="103"/>
        <end position="152"/>
    </location>
</feature>
<keyword evidence="6" id="KW-1185">Reference proteome</keyword>
<protein>
    <recommendedName>
        <fullName evidence="4">CCHC-type domain-containing protein</fullName>
    </recommendedName>
</protein>
<accession>A0A0C2Z979</accession>
<evidence type="ECO:0000256" key="1">
    <source>
        <dbReference type="ARBA" id="ARBA00022664"/>
    </source>
</evidence>
<dbReference type="GO" id="GO:0003676">
    <property type="term" value="F:nucleic acid binding"/>
    <property type="evidence" value="ECO:0007669"/>
    <property type="project" value="InterPro"/>
</dbReference>